<gene>
    <name evidence="1" type="ORF">E2C01_042446</name>
</gene>
<accession>A0A5B7FWI6</accession>
<dbReference type="Proteomes" id="UP000324222">
    <property type="component" value="Unassembled WGS sequence"/>
</dbReference>
<protein>
    <submittedName>
        <fullName evidence="1">Uncharacterized protein</fullName>
    </submittedName>
</protein>
<dbReference type="AlphaFoldDB" id="A0A5B7FWI6"/>
<name>A0A5B7FWI6_PORTR</name>
<organism evidence="1 2">
    <name type="scientific">Portunus trituberculatus</name>
    <name type="common">Swimming crab</name>
    <name type="synonym">Neptunus trituberculatus</name>
    <dbReference type="NCBI Taxonomy" id="210409"/>
    <lineage>
        <taxon>Eukaryota</taxon>
        <taxon>Metazoa</taxon>
        <taxon>Ecdysozoa</taxon>
        <taxon>Arthropoda</taxon>
        <taxon>Crustacea</taxon>
        <taxon>Multicrustacea</taxon>
        <taxon>Malacostraca</taxon>
        <taxon>Eumalacostraca</taxon>
        <taxon>Eucarida</taxon>
        <taxon>Decapoda</taxon>
        <taxon>Pleocyemata</taxon>
        <taxon>Brachyura</taxon>
        <taxon>Eubrachyura</taxon>
        <taxon>Portunoidea</taxon>
        <taxon>Portunidae</taxon>
        <taxon>Portuninae</taxon>
        <taxon>Portunus</taxon>
    </lineage>
</organism>
<keyword evidence="2" id="KW-1185">Reference proteome</keyword>
<dbReference type="EMBL" id="VSRR010008405">
    <property type="protein sequence ID" value="MPC48664.1"/>
    <property type="molecule type" value="Genomic_DNA"/>
</dbReference>
<sequence>MKGESVAMPLDYKNWGCCATGQTFAWLLGVCEAGRGRGGHGVRESGAQEACVEEGGYLKTKITLIVTHNYKQILANRLSHKKAMKLSGRHDSPSALHGRGFKITQDLLG</sequence>
<comment type="caution">
    <text evidence="1">The sequence shown here is derived from an EMBL/GenBank/DDBJ whole genome shotgun (WGS) entry which is preliminary data.</text>
</comment>
<proteinExistence type="predicted"/>
<evidence type="ECO:0000313" key="2">
    <source>
        <dbReference type="Proteomes" id="UP000324222"/>
    </source>
</evidence>
<reference evidence="1 2" key="1">
    <citation type="submission" date="2019-05" db="EMBL/GenBank/DDBJ databases">
        <title>Another draft genome of Portunus trituberculatus and its Hox gene families provides insights of decapod evolution.</title>
        <authorList>
            <person name="Jeong J.-H."/>
            <person name="Song I."/>
            <person name="Kim S."/>
            <person name="Choi T."/>
            <person name="Kim D."/>
            <person name="Ryu S."/>
            <person name="Kim W."/>
        </authorList>
    </citation>
    <scope>NUCLEOTIDE SEQUENCE [LARGE SCALE GENOMIC DNA]</scope>
    <source>
        <tissue evidence="1">Muscle</tissue>
    </source>
</reference>
<evidence type="ECO:0000313" key="1">
    <source>
        <dbReference type="EMBL" id="MPC48664.1"/>
    </source>
</evidence>